<keyword evidence="1" id="KW-0732">Signal</keyword>
<dbReference type="OrthoDB" id="6717527at2"/>
<evidence type="ECO:0000256" key="1">
    <source>
        <dbReference type="SAM" id="SignalP"/>
    </source>
</evidence>
<evidence type="ECO:0000313" key="3">
    <source>
        <dbReference type="Proteomes" id="UP000064939"/>
    </source>
</evidence>
<protein>
    <submittedName>
        <fullName evidence="2">Uncharacterized protein</fullName>
    </submittedName>
</protein>
<accession>A0A0N9WF70</accession>
<sequence length="115" mass="12578">MNKAILFLTTVFLAFTTVHAAPSDKSGRPDFSQICKGKTENTKISVKNNDRVMTGSCQLRFIANNPEKLERGAQRHSTIQNACKGKAKGASVSVKYNGQSIPGKCNVTFKPDMKK</sequence>
<dbReference type="RefSeq" id="WP_054581944.1">
    <property type="nucleotide sequence ID" value="NZ_CP012808.1"/>
</dbReference>
<dbReference type="EMBL" id="CP012808">
    <property type="protein sequence ID" value="ALH96058.1"/>
    <property type="molecule type" value="Genomic_DNA"/>
</dbReference>
<organism evidence="2 3">
    <name type="scientific">Acinetobacter equi</name>
    <dbReference type="NCBI Taxonomy" id="1324350"/>
    <lineage>
        <taxon>Bacteria</taxon>
        <taxon>Pseudomonadati</taxon>
        <taxon>Pseudomonadota</taxon>
        <taxon>Gammaproteobacteria</taxon>
        <taxon>Moraxellales</taxon>
        <taxon>Moraxellaceae</taxon>
        <taxon>Acinetobacter</taxon>
    </lineage>
</organism>
<dbReference type="STRING" id="1324350.AOY20_11230"/>
<gene>
    <name evidence="2" type="ORF">AOY20_11230</name>
</gene>
<dbReference type="Proteomes" id="UP000064939">
    <property type="component" value="Chromosome"/>
</dbReference>
<keyword evidence="3" id="KW-1185">Reference proteome</keyword>
<feature type="signal peptide" evidence="1">
    <location>
        <begin position="1"/>
        <end position="20"/>
    </location>
</feature>
<dbReference type="KEGG" id="aei:AOY20_11230"/>
<name>A0A0N9WF70_9GAMM</name>
<feature type="chain" id="PRO_5006040158" evidence="1">
    <location>
        <begin position="21"/>
        <end position="115"/>
    </location>
</feature>
<proteinExistence type="predicted"/>
<reference evidence="2 3" key="1">
    <citation type="journal article" date="2015" name="Int. J. Syst. Evol. Microbiol.">
        <title>Acinetobacter equi sp. nov. isolated from horse faeces.</title>
        <authorList>
            <person name="Poppel M.T."/>
            <person name="Skiebe E."/>
            <person name="Laue M."/>
            <person name="Bergmann H."/>
            <person name="Ebersberger I."/>
            <person name="Garn T."/>
            <person name="Fruth A."/>
            <person name="Baumgardt S."/>
            <person name="Busse H.J."/>
            <person name="Wilharm G."/>
        </authorList>
    </citation>
    <scope>NUCLEOTIDE SEQUENCE [LARGE SCALE GENOMIC DNA]</scope>
    <source>
        <strain evidence="2 3">114</strain>
    </source>
</reference>
<evidence type="ECO:0000313" key="2">
    <source>
        <dbReference type="EMBL" id="ALH96058.1"/>
    </source>
</evidence>
<dbReference type="AlphaFoldDB" id="A0A0N9WF70"/>